<sequence length="116" mass="13360">MNRIGRPFDLPEGLFVAERFILALMKKPIFRYLLYLLCLYDIYLYLPDIFDLFKLDIEPPTTDYLLYFDAAMLLVGGIVTGIMLIRTGGKFNRGLGMVMILMNVVLTPLFIFKALP</sequence>
<feature type="transmembrane region" description="Helical" evidence="1">
    <location>
        <begin position="97"/>
        <end position="115"/>
    </location>
</feature>
<feature type="transmembrane region" description="Helical" evidence="1">
    <location>
        <begin position="66"/>
        <end position="85"/>
    </location>
</feature>
<proteinExistence type="predicted"/>
<gene>
    <name evidence="2" type="ORF">IDJ75_20055</name>
</gene>
<organism evidence="2 3">
    <name type="scientific">Mucilaginibacter rigui</name>
    <dbReference type="NCBI Taxonomy" id="534635"/>
    <lineage>
        <taxon>Bacteria</taxon>
        <taxon>Pseudomonadati</taxon>
        <taxon>Bacteroidota</taxon>
        <taxon>Sphingobacteriia</taxon>
        <taxon>Sphingobacteriales</taxon>
        <taxon>Sphingobacteriaceae</taxon>
        <taxon>Mucilaginibacter</taxon>
    </lineage>
</organism>
<feature type="transmembrane region" description="Helical" evidence="1">
    <location>
        <begin position="29"/>
        <end position="46"/>
    </location>
</feature>
<keyword evidence="1" id="KW-1133">Transmembrane helix</keyword>
<dbReference type="EMBL" id="JACWMW010000007">
    <property type="protein sequence ID" value="MBD1387589.1"/>
    <property type="molecule type" value="Genomic_DNA"/>
</dbReference>
<protein>
    <submittedName>
        <fullName evidence="2">Uncharacterized protein</fullName>
    </submittedName>
</protein>
<name>A0ABR7XAK2_9SPHI</name>
<evidence type="ECO:0000313" key="2">
    <source>
        <dbReference type="EMBL" id="MBD1387589.1"/>
    </source>
</evidence>
<reference evidence="2 3" key="1">
    <citation type="submission" date="2020-09" db="EMBL/GenBank/DDBJ databases">
        <title>Novel species of Mucilaginibacter isolated from a glacier on the Tibetan Plateau.</title>
        <authorList>
            <person name="Liu Q."/>
            <person name="Xin Y.-H."/>
        </authorList>
    </citation>
    <scope>NUCLEOTIDE SEQUENCE [LARGE SCALE GENOMIC DNA]</scope>
    <source>
        <strain evidence="2 3">CGMCC 1.13878</strain>
    </source>
</reference>
<keyword evidence="1" id="KW-0812">Transmembrane</keyword>
<comment type="caution">
    <text evidence="2">The sequence shown here is derived from an EMBL/GenBank/DDBJ whole genome shotgun (WGS) entry which is preliminary data.</text>
</comment>
<evidence type="ECO:0000313" key="3">
    <source>
        <dbReference type="Proteomes" id="UP000618754"/>
    </source>
</evidence>
<accession>A0ABR7XAK2</accession>
<dbReference type="Proteomes" id="UP000618754">
    <property type="component" value="Unassembled WGS sequence"/>
</dbReference>
<evidence type="ECO:0000256" key="1">
    <source>
        <dbReference type="SAM" id="Phobius"/>
    </source>
</evidence>
<keyword evidence="1" id="KW-0472">Membrane</keyword>
<keyword evidence="3" id="KW-1185">Reference proteome</keyword>